<feature type="transmembrane region" description="Helical" evidence="1">
    <location>
        <begin position="21"/>
        <end position="40"/>
    </location>
</feature>
<evidence type="ECO:0000313" key="3">
    <source>
        <dbReference type="Proteomes" id="UP000007431"/>
    </source>
</evidence>
<reference evidence="2 3" key="1">
    <citation type="journal article" date="2010" name="Nat. Biotechnol.">
        <title>Genome sequence of the model mushroom Schizophyllum commune.</title>
        <authorList>
            <person name="Ohm R.A."/>
            <person name="de Jong J.F."/>
            <person name="Lugones L.G."/>
            <person name="Aerts A."/>
            <person name="Kothe E."/>
            <person name="Stajich J.E."/>
            <person name="de Vries R.P."/>
            <person name="Record E."/>
            <person name="Levasseur A."/>
            <person name="Baker S.E."/>
            <person name="Bartholomew K.A."/>
            <person name="Coutinho P.M."/>
            <person name="Erdmann S."/>
            <person name="Fowler T.J."/>
            <person name="Gathman A.C."/>
            <person name="Lombard V."/>
            <person name="Henrissat B."/>
            <person name="Knabe N."/>
            <person name="Kuees U."/>
            <person name="Lilly W.W."/>
            <person name="Lindquist E."/>
            <person name="Lucas S."/>
            <person name="Magnuson J.K."/>
            <person name="Piumi F."/>
            <person name="Raudaskoski M."/>
            <person name="Salamov A."/>
            <person name="Schmutz J."/>
            <person name="Schwarze F.W.M.R."/>
            <person name="vanKuyk P.A."/>
            <person name="Horton J.S."/>
            <person name="Grigoriev I.V."/>
            <person name="Woesten H.A.B."/>
        </authorList>
    </citation>
    <scope>NUCLEOTIDE SEQUENCE [LARGE SCALE GENOMIC DNA]</scope>
    <source>
        <strain evidence="3">H4-8 / FGSC 9210</strain>
    </source>
</reference>
<dbReference type="OMA" id="NIVRRCH"/>
<feature type="non-terminal residue" evidence="2">
    <location>
        <position position="558"/>
    </location>
</feature>
<accession>D8PM48</accession>
<dbReference type="SUPFAM" id="SSF81383">
    <property type="entry name" value="F-box domain"/>
    <property type="match status" value="1"/>
</dbReference>
<dbReference type="InterPro" id="IPR032675">
    <property type="entry name" value="LRR_dom_sf"/>
</dbReference>
<proteinExistence type="predicted"/>
<keyword evidence="1" id="KW-0812">Transmembrane</keyword>
<gene>
    <name evidence="2" type="ORF">SCHCODRAFT_104724</name>
</gene>
<dbReference type="KEGG" id="scm:SCHCO_02609075"/>
<dbReference type="RefSeq" id="XP_003037694.1">
    <property type="nucleotide sequence ID" value="XM_003037648.1"/>
</dbReference>
<protein>
    <recommendedName>
        <fullName evidence="4">F-box domain-containing protein</fullName>
    </recommendedName>
</protein>
<name>D8PM48_SCHCM</name>
<organism evidence="3">
    <name type="scientific">Schizophyllum commune (strain H4-8 / FGSC 9210)</name>
    <name type="common">Split gill fungus</name>
    <dbReference type="NCBI Taxonomy" id="578458"/>
    <lineage>
        <taxon>Eukaryota</taxon>
        <taxon>Fungi</taxon>
        <taxon>Dikarya</taxon>
        <taxon>Basidiomycota</taxon>
        <taxon>Agaricomycotina</taxon>
        <taxon>Agaricomycetes</taxon>
        <taxon>Agaricomycetidae</taxon>
        <taxon>Agaricales</taxon>
        <taxon>Schizophyllaceae</taxon>
        <taxon>Schizophyllum</taxon>
    </lineage>
</organism>
<dbReference type="SUPFAM" id="SSF52047">
    <property type="entry name" value="RNI-like"/>
    <property type="match status" value="1"/>
</dbReference>
<dbReference type="InterPro" id="IPR036047">
    <property type="entry name" value="F-box-like_dom_sf"/>
</dbReference>
<dbReference type="OrthoDB" id="2747524at2759"/>
<keyword evidence="3" id="KW-1185">Reference proteome</keyword>
<sequence>MSSKSAKLKDLVHRTRRKARHVDIISTIPTFFILRITYFLTASDIAALSSTCKGLRFAVVPVLFSHCWWKKRRGPPSNLWPFIRHLHVHAERLEPRREFLRDLSQVTSLHVSGETITSGLASILTAASNLDTLDLSCMSWRGPSSPIGCGNRNIWPDHKLIPAFPELSSRPTKVIFCSKLGPDYRRPHGRDFYQPRMLAQRLTFATLLHQLDVSRVEYLEVGLEALCLPCAVAYTWSSLRTLVLTGFWIQDPVALEDRRVRTPPWIYEHIHLGTLIASAPRLRVLRVQWRRADDWCSESDDWPRPALLWPADEEPDVPLMSLRELTLHNAAPADGIFRRLPPNLRTLSLLEWPHSGFATSARGLWHFETYDFDEDSLDDPPSIIMTGRRLMKVLAIVPLPRLRELRISFYGLEDMRLFDHIATAFPRLRVLEIHAETSKDCLWRKERLAAFAKALAPLSHLRILRINAFRDVVEDDPPPRNPDAGISGEDIISALFGPLHSVRELWLPYSFTKGIKFHSARRGWEDPLSVRRDEKGGVWLEPMVGSTEDPRLEEDDDE</sequence>
<evidence type="ECO:0000313" key="2">
    <source>
        <dbReference type="EMBL" id="EFJ02792.1"/>
    </source>
</evidence>
<dbReference type="VEuPathDB" id="FungiDB:SCHCODRAFT_02609075"/>
<dbReference type="Gene3D" id="3.80.10.10">
    <property type="entry name" value="Ribonuclease Inhibitor"/>
    <property type="match status" value="1"/>
</dbReference>
<keyword evidence="1" id="KW-0472">Membrane</keyword>
<dbReference type="Proteomes" id="UP000007431">
    <property type="component" value="Unassembled WGS sequence"/>
</dbReference>
<evidence type="ECO:0008006" key="4">
    <source>
        <dbReference type="Google" id="ProtNLM"/>
    </source>
</evidence>
<dbReference type="InParanoid" id="D8PM48"/>
<evidence type="ECO:0000256" key="1">
    <source>
        <dbReference type="SAM" id="Phobius"/>
    </source>
</evidence>
<dbReference type="EMBL" id="GL377302">
    <property type="protein sequence ID" value="EFJ02792.1"/>
    <property type="molecule type" value="Genomic_DNA"/>
</dbReference>
<dbReference type="HOGENOM" id="CLU_488474_0_0_1"/>
<dbReference type="eggNOG" id="ENOG502RC80">
    <property type="taxonomic scope" value="Eukaryota"/>
</dbReference>
<dbReference type="AlphaFoldDB" id="D8PM48"/>
<keyword evidence="1" id="KW-1133">Transmembrane helix</keyword>
<dbReference type="GeneID" id="9585553"/>